<dbReference type="PANTHER" id="PTHR12899">
    <property type="entry name" value="39S RIBOSOMAL PROTEIN L18, MITOCHONDRIAL"/>
    <property type="match status" value="1"/>
</dbReference>
<dbReference type="HAMAP" id="MF_01337_B">
    <property type="entry name" value="Ribosomal_uL18_B"/>
    <property type="match status" value="1"/>
</dbReference>
<dbReference type="AlphaFoldDB" id="A0A644TCI0"/>
<keyword evidence="3" id="KW-0694">RNA-binding</keyword>
<comment type="caution">
    <text evidence="6">The sequence shown here is derived from an EMBL/GenBank/DDBJ whole genome shotgun (WGS) entry which is preliminary data.</text>
</comment>
<reference evidence="6" key="1">
    <citation type="submission" date="2019-08" db="EMBL/GenBank/DDBJ databases">
        <authorList>
            <person name="Kucharzyk K."/>
            <person name="Murdoch R.W."/>
            <person name="Higgins S."/>
            <person name="Loffler F."/>
        </authorList>
    </citation>
    <scope>NUCLEOTIDE SEQUENCE</scope>
</reference>
<evidence type="ECO:0000256" key="3">
    <source>
        <dbReference type="ARBA" id="ARBA00022884"/>
    </source>
</evidence>
<keyword evidence="5" id="KW-0687">Ribonucleoprotein</keyword>
<evidence type="ECO:0000256" key="2">
    <source>
        <dbReference type="ARBA" id="ARBA00022730"/>
    </source>
</evidence>
<keyword evidence="2" id="KW-0699">rRNA-binding</keyword>
<sequence>MSVKELEDKLRKRAKRKVSVRKAIYGSAERPRMTVFKSNLHMYVQVIDDDAGTTLASASTVEKALKDITRNVEGGAKLGEEIGKRLLEKGVKTVVFDRNGYQYHGIVKAIADGARKAGITF</sequence>
<dbReference type="CDD" id="cd00432">
    <property type="entry name" value="Ribosomal_L18_L5e"/>
    <property type="match status" value="1"/>
</dbReference>
<proteinExistence type="inferred from homology"/>
<dbReference type="GO" id="GO:0022625">
    <property type="term" value="C:cytosolic large ribosomal subunit"/>
    <property type="evidence" value="ECO:0007669"/>
    <property type="project" value="TreeGrafter"/>
</dbReference>
<protein>
    <submittedName>
        <fullName evidence="6">50S ribosomal protein L18</fullName>
    </submittedName>
</protein>
<evidence type="ECO:0000256" key="5">
    <source>
        <dbReference type="ARBA" id="ARBA00023274"/>
    </source>
</evidence>
<accession>A0A644TCI0</accession>
<dbReference type="Gene3D" id="3.30.420.100">
    <property type="match status" value="1"/>
</dbReference>
<organism evidence="6">
    <name type="scientific">bioreactor metagenome</name>
    <dbReference type="NCBI Taxonomy" id="1076179"/>
    <lineage>
        <taxon>unclassified sequences</taxon>
        <taxon>metagenomes</taxon>
        <taxon>ecological metagenomes</taxon>
    </lineage>
</organism>
<dbReference type="GO" id="GO:0003735">
    <property type="term" value="F:structural constituent of ribosome"/>
    <property type="evidence" value="ECO:0007669"/>
    <property type="project" value="InterPro"/>
</dbReference>
<dbReference type="InterPro" id="IPR005484">
    <property type="entry name" value="Ribosomal_uL18_bac/plant/anim"/>
</dbReference>
<keyword evidence="4 6" id="KW-0689">Ribosomal protein</keyword>
<dbReference type="FunFam" id="3.30.420.100:FF:000001">
    <property type="entry name" value="50S ribosomal protein L18"/>
    <property type="match status" value="1"/>
</dbReference>
<evidence type="ECO:0000256" key="1">
    <source>
        <dbReference type="ARBA" id="ARBA00007116"/>
    </source>
</evidence>
<evidence type="ECO:0000256" key="4">
    <source>
        <dbReference type="ARBA" id="ARBA00022980"/>
    </source>
</evidence>
<dbReference type="Pfam" id="PF00861">
    <property type="entry name" value="Ribosomal_L18p"/>
    <property type="match status" value="1"/>
</dbReference>
<evidence type="ECO:0000313" key="6">
    <source>
        <dbReference type="EMBL" id="MPL64613.1"/>
    </source>
</evidence>
<dbReference type="EMBL" id="VSSQ01000025">
    <property type="protein sequence ID" value="MPL64613.1"/>
    <property type="molecule type" value="Genomic_DNA"/>
</dbReference>
<name>A0A644TCI0_9ZZZZ</name>
<gene>
    <name evidence="6" type="primary">rplR_4</name>
    <name evidence="6" type="ORF">SDC9_10268</name>
</gene>
<dbReference type="InterPro" id="IPR057268">
    <property type="entry name" value="Ribosomal_L18"/>
</dbReference>
<dbReference type="SUPFAM" id="SSF53137">
    <property type="entry name" value="Translational machinery components"/>
    <property type="match status" value="1"/>
</dbReference>
<comment type="similarity">
    <text evidence="1">Belongs to the universal ribosomal protein uL18 family.</text>
</comment>
<dbReference type="GO" id="GO:0006412">
    <property type="term" value="P:translation"/>
    <property type="evidence" value="ECO:0007669"/>
    <property type="project" value="InterPro"/>
</dbReference>
<dbReference type="PANTHER" id="PTHR12899:SF3">
    <property type="entry name" value="LARGE RIBOSOMAL SUBUNIT PROTEIN UL18M"/>
    <property type="match status" value="1"/>
</dbReference>
<dbReference type="GO" id="GO:0008097">
    <property type="term" value="F:5S rRNA binding"/>
    <property type="evidence" value="ECO:0007669"/>
    <property type="project" value="TreeGrafter"/>
</dbReference>
<dbReference type="InterPro" id="IPR004389">
    <property type="entry name" value="Ribosomal_uL18_bac-type"/>
</dbReference>
<dbReference type="NCBIfam" id="TIGR00060">
    <property type="entry name" value="L18_bact"/>
    <property type="match status" value="1"/>
</dbReference>